<reference evidence="1 2" key="1">
    <citation type="submission" date="2021-06" db="EMBL/GenBank/DDBJ databases">
        <authorList>
            <person name="Sun Q."/>
            <person name="Li D."/>
        </authorList>
    </citation>
    <scope>NUCLEOTIDE SEQUENCE [LARGE SCALE GENOMIC DNA]</scope>
    <source>
        <strain evidence="1 2">MSJ-5</strain>
    </source>
</reference>
<dbReference type="Proteomes" id="UP000779508">
    <property type="component" value="Unassembled WGS sequence"/>
</dbReference>
<comment type="caution">
    <text evidence="1">The sequence shown here is derived from an EMBL/GenBank/DDBJ whole genome shotgun (WGS) entry which is preliminary data.</text>
</comment>
<dbReference type="EMBL" id="JAHLQK010000004">
    <property type="protein sequence ID" value="MBU5677102.1"/>
    <property type="molecule type" value="Genomic_DNA"/>
</dbReference>
<name>A0ABS6G5W0_9FIRM</name>
<evidence type="ECO:0000313" key="2">
    <source>
        <dbReference type="Proteomes" id="UP000779508"/>
    </source>
</evidence>
<dbReference type="Pfam" id="PF00269">
    <property type="entry name" value="SASP"/>
    <property type="match status" value="1"/>
</dbReference>
<dbReference type="InterPro" id="IPR050847">
    <property type="entry name" value="SASP_DNA-binding"/>
</dbReference>
<dbReference type="PROSITE" id="PS00304">
    <property type="entry name" value="SASP_1"/>
    <property type="match status" value="1"/>
</dbReference>
<protein>
    <submittedName>
        <fullName evidence="1">Alpha/beta-type small acid-soluble spore protein</fullName>
    </submittedName>
</protein>
<evidence type="ECO:0000313" key="1">
    <source>
        <dbReference type="EMBL" id="MBU5677102.1"/>
    </source>
</evidence>
<keyword evidence="2" id="KW-1185">Reference proteome</keyword>
<dbReference type="PANTHER" id="PTHR36107">
    <property type="entry name" value="SMALL, ACID-SOLUBLE SPORE PROTEIN A"/>
    <property type="match status" value="1"/>
</dbReference>
<accession>A0ABS6G5W0</accession>
<dbReference type="PANTHER" id="PTHR36107:SF1">
    <property type="entry name" value="SMALL, ACID-SOLUBLE SPORE PROTEIN A"/>
    <property type="match status" value="1"/>
</dbReference>
<proteinExistence type="predicted"/>
<dbReference type="InterPro" id="IPR018126">
    <property type="entry name" value="SASP_alpha/beta-type_CS"/>
</dbReference>
<organism evidence="1 2">
    <name type="scientific">Alkaliphilus flagellatus</name>
    <dbReference type="NCBI Taxonomy" id="2841507"/>
    <lineage>
        <taxon>Bacteria</taxon>
        <taxon>Bacillati</taxon>
        <taxon>Bacillota</taxon>
        <taxon>Clostridia</taxon>
        <taxon>Peptostreptococcales</taxon>
        <taxon>Natronincolaceae</taxon>
        <taxon>Alkaliphilus</taxon>
    </lineage>
</organism>
<dbReference type="PROSITE" id="PS00684">
    <property type="entry name" value="SASP_2"/>
    <property type="match status" value="1"/>
</dbReference>
<dbReference type="RefSeq" id="WP_216417569.1">
    <property type="nucleotide sequence ID" value="NZ_JAHLQK010000004.1"/>
</dbReference>
<dbReference type="InterPro" id="IPR001448">
    <property type="entry name" value="SASP_alpha/beta-type"/>
</dbReference>
<sequence>MTTNNRSSNKIVVPEARQALNSMKTEIASELGLSNYENTDKGNLTSRQNGYVGGYMTKRLVETAQRQLSGK</sequence>
<gene>
    <name evidence="1" type="ORF">KQI88_11840</name>
</gene>